<gene>
    <name evidence="1" type="ORF">L5515_019555</name>
</gene>
<protein>
    <submittedName>
        <fullName evidence="1">Uncharacterized protein</fullName>
    </submittedName>
</protein>
<name>A0AAE9FEZ2_CAEBR</name>
<sequence length="141" mass="16567">MFSNNHEEPDVDKIDNEELDDFSVKILHNIANGFEWDGIRLFTFGNRIWKKFMRNIIKKFRNNYLIMLENLSRFQTLTSAYNTALSDITVHFSIKVMLERMFEEAIGVTFSEAKIIVINLNVLTYSIENSAEDDKKNAMFQ</sequence>
<evidence type="ECO:0000313" key="1">
    <source>
        <dbReference type="EMBL" id="UMM44400.1"/>
    </source>
</evidence>
<dbReference type="Proteomes" id="UP000829354">
    <property type="component" value="Chromosome X"/>
</dbReference>
<proteinExistence type="predicted"/>
<keyword evidence="2" id="KW-1185">Reference proteome</keyword>
<dbReference type="AlphaFoldDB" id="A0AAE9FEZ2"/>
<dbReference type="EMBL" id="CP092625">
    <property type="protein sequence ID" value="UMM44400.1"/>
    <property type="molecule type" value="Genomic_DNA"/>
</dbReference>
<accession>A0AAE9FEZ2</accession>
<organism evidence="1 2">
    <name type="scientific">Caenorhabditis briggsae</name>
    <dbReference type="NCBI Taxonomy" id="6238"/>
    <lineage>
        <taxon>Eukaryota</taxon>
        <taxon>Metazoa</taxon>
        <taxon>Ecdysozoa</taxon>
        <taxon>Nematoda</taxon>
        <taxon>Chromadorea</taxon>
        <taxon>Rhabditida</taxon>
        <taxon>Rhabditina</taxon>
        <taxon>Rhabditomorpha</taxon>
        <taxon>Rhabditoidea</taxon>
        <taxon>Rhabditidae</taxon>
        <taxon>Peloderinae</taxon>
        <taxon>Caenorhabditis</taxon>
    </lineage>
</organism>
<reference evidence="1 2" key="1">
    <citation type="submission" date="2022-04" db="EMBL/GenBank/DDBJ databases">
        <title>Chromosome-level reference genomes for two strains of Caenorhabditis briggsae: an improved platform for comparative genomics.</title>
        <authorList>
            <person name="Stevens L."/>
            <person name="Andersen E."/>
        </authorList>
    </citation>
    <scope>NUCLEOTIDE SEQUENCE [LARGE SCALE GENOMIC DNA]</scope>
    <source>
        <strain evidence="1">VX34</strain>
        <tissue evidence="1">Whole-organism</tissue>
    </source>
</reference>
<evidence type="ECO:0000313" key="2">
    <source>
        <dbReference type="Proteomes" id="UP000829354"/>
    </source>
</evidence>